<evidence type="ECO:0000256" key="1">
    <source>
        <dbReference type="SAM" id="MobiDB-lite"/>
    </source>
</evidence>
<organism evidence="2 3">
    <name type="scientific">Methylocystis borbori</name>
    <dbReference type="NCBI Taxonomy" id="3118750"/>
    <lineage>
        <taxon>Bacteria</taxon>
        <taxon>Pseudomonadati</taxon>
        <taxon>Pseudomonadota</taxon>
        <taxon>Alphaproteobacteria</taxon>
        <taxon>Hyphomicrobiales</taxon>
        <taxon>Methylocystaceae</taxon>
        <taxon>Methylocystis</taxon>
    </lineage>
</organism>
<dbReference type="Proteomes" id="UP001350748">
    <property type="component" value="Unassembled WGS sequence"/>
</dbReference>
<name>A0ABU7XH74_9HYPH</name>
<evidence type="ECO:0000313" key="2">
    <source>
        <dbReference type="EMBL" id="MEF3366741.1"/>
    </source>
</evidence>
<proteinExistence type="predicted"/>
<dbReference type="EMBL" id="JAZHYN010000023">
    <property type="protein sequence ID" value="MEF3366741.1"/>
    <property type="molecule type" value="Genomic_DNA"/>
</dbReference>
<protein>
    <submittedName>
        <fullName evidence="2">Alpha-amylase</fullName>
    </submittedName>
</protein>
<feature type="compositionally biased region" description="Pro residues" evidence="1">
    <location>
        <begin position="63"/>
        <end position="72"/>
    </location>
</feature>
<feature type="compositionally biased region" description="Low complexity" evidence="1">
    <location>
        <begin position="49"/>
        <end position="62"/>
    </location>
</feature>
<evidence type="ECO:0000313" key="3">
    <source>
        <dbReference type="Proteomes" id="UP001350748"/>
    </source>
</evidence>
<comment type="caution">
    <text evidence="2">The sequence shown here is derived from an EMBL/GenBank/DDBJ whole genome shotgun (WGS) entry which is preliminary data.</text>
</comment>
<reference evidence="2 3" key="1">
    <citation type="submission" date="2024-02" db="EMBL/GenBank/DDBJ databases">
        <authorList>
            <person name="Grouzdev D."/>
        </authorList>
    </citation>
    <scope>NUCLEOTIDE SEQUENCE [LARGE SCALE GENOMIC DNA]</scope>
    <source>
        <strain evidence="2 3">9N</strain>
    </source>
</reference>
<dbReference type="RefSeq" id="WP_332081761.1">
    <property type="nucleotide sequence ID" value="NZ_JAZHYN010000023.1"/>
</dbReference>
<gene>
    <name evidence="2" type="ORF">V3H18_09370</name>
</gene>
<keyword evidence="3" id="KW-1185">Reference proteome</keyword>
<sequence>MKKAQFQQRADSPGTTGRALVAAIAGAAFIIGTAAQAAPRKSAPVSAVSAPQQATPPAASTPAAPPPPPPAPLGIFGADMPAAGKLVFSVTPVFSNLSGIKMGTRTVSNEYIVSTVPFFLNPRQTVRIIPQNIAVATQIVGFNYGVTKDLCVVLTAGMIEKNLNALTFKGTSGILPLGRSLPGTTSLADFTLSGVYRIYQDDVNRIQVSLGFSFPTGSNTATFKDFLLPDGTRRNIRGFYGMQPGTGTFDILPGIVYAGYLGPWSWGLAYRARLPLAANQQEYSWDYLMEYRLRFPLGPNPTQGYRWGDLHEFNGWAGYTWTPGLTTTFRASASTQGPIRGFDPEIRGPAVPANPNFYGGQRVEVFGGGTISGKFIGYDNATLGVEAGLPIYQNLNGPQIMKNWQAGMSLKFKI</sequence>
<feature type="region of interest" description="Disordered" evidence="1">
    <location>
        <begin position="44"/>
        <end position="75"/>
    </location>
</feature>
<accession>A0ABU7XH74</accession>